<reference evidence="1" key="2">
    <citation type="journal article" date="2021" name="PeerJ">
        <title>Extensive microbial diversity within the chicken gut microbiome revealed by metagenomics and culture.</title>
        <authorList>
            <person name="Gilroy R."/>
            <person name="Ravi A."/>
            <person name="Getino M."/>
            <person name="Pursley I."/>
            <person name="Horton D.L."/>
            <person name="Alikhan N.F."/>
            <person name="Baker D."/>
            <person name="Gharbi K."/>
            <person name="Hall N."/>
            <person name="Watson M."/>
            <person name="Adriaenssens E.M."/>
            <person name="Foster-Nyarko E."/>
            <person name="Jarju S."/>
            <person name="Secka A."/>
            <person name="Antonio M."/>
            <person name="Oren A."/>
            <person name="Chaudhuri R.R."/>
            <person name="La Ragione R."/>
            <person name="Hildebrand F."/>
            <person name="Pallen M.J."/>
        </authorList>
    </citation>
    <scope>NUCLEOTIDE SEQUENCE</scope>
    <source>
        <strain evidence="1">CHK189-12415</strain>
    </source>
</reference>
<protein>
    <submittedName>
        <fullName evidence="1">PAS domain-containing protein</fullName>
    </submittedName>
</protein>
<proteinExistence type="predicted"/>
<dbReference type="SUPFAM" id="SSF55785">
    <property type="entry name" value="PYP-like sensor domain (PAS domain)"/>
    <property type="match status" value="1"/>
</dbReference>
<sequence length="114" mass="13787">MTELEMMKNILDSIPYRIVFVDMDHIIRYMNKEARHHYYDVRGYRDLIGKSIFECHSEKSKAYLIEAVEKLKNHGNEIYLGVSVYNERKYINPVRDENGEMVGYFERFERNLQK</sequence>
<name>A0A9D1DZB8_9FIRM</name>
<dbReference type="InterPro" id="IPR035965">
    <property type="entry name" value="PAS-like_dom_sf"/>
</dbReference>
<evidence type="ECO:0000313" key="1">
    <source>
        <dbReference type="EMBL" id="HIR61766.1"/>
    </source>
</evidence>
<evidence type="ECO:0000313" key="2">
    <source>
        <dbReference type="Proteomes" id="UP000824241"/>
    </source>
</evidence>
<organism evidence="1 2">
    <name type="scientific">Candidatus Faecivivens stercoravium</name>
    <dbReference type="NCBI Taxonomy" id="2840803"/>
    <lineage>
        <taxon>Bacteria</taxon>
        <taxon>Bacillati</taxon>
        <taxon>Bacillota</taxon>
        <taxon>Clostridia</taxon>
        <taxon>Eubacteriales</taxon>
        <taxon>Oscillospiraceae</taxon>
        <taxon>Oscillospiraceae incertae sedis</taxon>
        <taxon>Candidatus Faecivivens</taxon>
    </lineage>
</organism>
<reference evidence="1" key="1">
    <citation type="submission" date="2020-10" db="EMBL/GenBank/DDBJ databases">
        <authorList>
            <person name="Gilroy R."/>
        </authorList>
    </citation>
    <scope>NUCLEOTIDE SEQUENCE</scope>
    <source>
        <strain evidence="1">CHK189-12415</strain>
    </source>
</reference>
<dbReference type="Gene3D" id="3.30.450.20">
    <property type="entry name" value="PAS domain"/>
    <property type="match status" value="1"/>
</dbReference>
<dbReference type="Proteomes" id="UP000824241">
    <property type="component" value="Unassembled WGS sequence"/>
</dbReference>
<gene>
    <name evidence="1" type="ORF">IAB37_09355</name>
</gene>
<comment type="caution">
    <text evidence="1">The sequence shown here is derived from an EMBL/GenBank/DDBJ whole genome shotgun (WGS) entry which is preliminary data.</text>
</comment>
<accession>A0A9D1DZB8</accession>
<dbReference type="EMBL" id="DVHA01000303">
    <property type="protein sequence ID" value="HIR61766.1"/>
    <property type="molecule type" value="Genomic_DNA"/>
</dbReference>
<dbReference type="Pfam" id="PF13596">
    <property type="entry name" value="PAS_10"/>
    <property type="match status" value="1"/>
</dbReference>
<dbReference type="AlphaFoldDB" id="A0A9D1DZB8"/>